<name>A0A4R2GNI7_9BACT</name>
<evidence type="ECO:0000256" key="1">
    <source>
        <dbReference type="SAM" id="Phobius"/>
    </source>
</evidence>
<evidence type="ECO:0000313" key="3">
    <source>
        <dbReference type="Proteomes" id="UP000295221"/>
    </source>
</evidence>
<protein>
    <submittedName>
        <fullName evidence="2">Uncharacterized protein</fullName>
    </submittedName>
</protein>
<evidence type="ECO:0000313" key="2">
    <source>
        <dbReference type="EMBL" id="TCO10597.1"/>
    </source>
</evidence>
<keyword evidence="1" id="KW-0472">Membrane</keyword>
<feature type="transmembrane region" description="Helical" evidence="1">
    <location>
        <begin position="47"/>
        <end position="64"/>
    </location>
</feature>
<dbReference type="Proteomes" id="UP000295221">
    <property type="component" value="Unassembled WGS sequence"/>
</dbReference>
<keyword evidence="1" id="KW-1133">Transmembrane helix</keyword>
<gene>
    <name evidence="2" type="ORF">EV194_101227</name>
</gene>
<proteinExistence type="predicted"/>
<reference evidence="2 3" key="1">
    <citation type="submission" date="2019-03" db="EMBL/GenBank/DDBJ databases">
        <title>Genomic Encyclopedia of Type Strains, Phase IV (KMG-IV): sequencing the most valuable type-strain genomes for metagenomic binning, comparative biology and taxonomic classification.</title>
        <authorList>
            <person name="Goeker M."/>
        </authorList>
    </citation>
    <scope>NUCLEOTIDE SEQUENCE [LARGE SCALE GENOMIC DNA]</scope>
    <source>
        <strain evidence="2 3">DSM 24179</strain>
    </source>
</reference>
<organism evidence="2 3">
    <name type="scientific">Natronoflexus pectinivorans</name>
    <dbReference type="NCBI Taxonomy" id="682526"/>
    <lineage>
        <taxon>Bacteria</taxon>
        <taxon>Pseudomonadati</taxon>
        <taxon>Bacteroidota</taxon>
        <taxon>Bacteroidia</taxon>
        <taxon>Marinilabiliales</taxon>
        <taxon>Marinilabiliaceae</taxon>
        <taxon>Natronoflexus</taxon>
    </lineage>
</organism>
<keyword evidence="3" id="KW-1185">Reference proteome</keyword>
<dbReference type="EMBL" id="SLWK01000001">
    <property type="protein sequence ID" value="TCO10597.1"/>
    <property type="molecule type" value="Genomic_DNA"/>
</dbReference>
<dbReference type="AlphaFoldDB" id="A0A4R2GNI7"/>
<sequence length="77" mass="8939">MFINPTSTRNILANYLSQMNLTLQNLSLFRIIKTFLRKRTIWISEEFIILILYCKVFIGALLLSNSNPTRNADQNSS</sequence>
<comment type="caution">
    <text evidence="2">The sequence shown here is derived from an EMBL/GenBank/DDBJ whole genome shotgun (WGS) entry which is preliminary data.</text>
</comment>
<accession>A0A4R2GNI7</accession>
<keyword evidence="1" id="KW-0812">Transmembrane</keyword>